<evidence type="ECO:0000256" key="6">
    <source>
        <dbReference type="ARBA" id="ARBA00022847"/>
    </source>
</evidence>
<dbReference type="InterPro" id="IPR011851">
    <property type="entry name" value="Na/Pro_symporter"/>
</dbReference>
<proteinExistence type="inferred from homology"/>
<dbReference type="PROSITE" id="PS00457">
    <property type="entry name" value="NA_SOLUT_SYMP_2"/>
    <property type="match status" value="1"/>
</dbReference>
<accession>A0ABV6R525</accession>
<feature type="transmembrane region" description="Helical" evidence="14">
    <location>
        <begin position="466"/>
        <end position="487"/>
    </location>
</feature>
<dbReference type="Gene3D" id="1.20.1730.10">
    <property type="entry name" value="Sodium/glucose cotransporter"/>
    <property type="match status" value="1"/>
</dbReference>
<keyword evidence="3 14" id="KW-0813">Transport</keyword>
<evidence type="ECO:0000256" key="13">
    <source>
        <dbReference type="RuleBase" id="RU362091"/>
    </source>
</evidence>
<feature type="transmembrane region" description="Helical" evidence="14">
    <location>
        <begin position="16"/>
        <end position="36"/>
    </location>
</feature>
<keyword evidence="16" id="KW-1185">Reference proteome</keyword>
<feature type="transmembrane region" description="Helical" evidence="14">
    <location>
        <begin position="171"/>
        <end position="194"/>
    </location>
</feature>
<keyword evidence="14" id="KW-0029">Amino-acid transport</keyword>
<evidence type="ECO:0000313" key="16">
    <source>
        <dbReference type="Proteomes" id="UP001589906"/>
    </source>
</evidence>
<dbReference type="PANTHER" id="PTHR48086">
    <property type="entry name" value="SODIUM/PROLINE SYMPORTER-RELATED"/>
    <property type="match status" value="1"/>
</dbReference>
<name>A0ABV6R525_9CAUL</name>
<dbReference type="InterPro" id="IPR050277">
    <property type="entry name" value="Sodium:Solute_Symporter"/>
</dbReference>
<dbReference type="CDD" id="cd11475">
    <property type="entry name" value="SLC5sbd_PutP"/>
    <property type="match status" value="1"/>
</dbReference>
<evidence type="ECO:0000256" key="8">
    <source>
        <dbReference type="ARBA" id="ARBA00023053"/>
    </source>
</evidence>
<feature type="transmembrane region" description="Helical" evidence="14">
    <location>
        <begin position="436"/>
        <end position="454"/>
    </location>
</feature>
<feature type="transmembrane region" description="Helical" evidence="14">
    <location>
        <begin position="206"/>
        <end position="232"/>
    </location>
</feature>
<dbReference type="PANTHER" id="PTHR48086:SF3">
    <property type="entry name" value="SODIUM_PROLINE SYMPORTER"/>
    <property type="match status" value="1"/>
</dbReference>
<comment type="function">
    <text evidence="14">Catalyzes the sodium-dependent uptake of extracellular L-proline.</text>
</comment>
<evidence type="ECO:0000256" key="14">
    <source>
        <dbReference type="RuleBase" id="RU366012"/>
    </source>
</evidence>
<keyword evidence="9 14" id="KW-0406">Ion transport</keyword>
<dbReference type="Pfam" id="PF00474">
    <property type="entry name" value="SSF"/>
    <property type="match status" value="1"/>
</dbReference>
<keyword evidence="14" id="KW-0997">Cell inner membrane</keyword>
<dbReference type="RefSeq" id="WP_376836791.1">
    <property type="nucleotide sequence ID" value="NZ_JBHLSW010000014.1"/>
</dbReference>
<dbReference type="InterPro" id="IPR018212">
    <property type="entry name" value="Na/solute_symporter_CS"/>
</dbReference>
<evidence type="ECO:0000256" key="12">
    <source>
        <dbReference type="ARBA" id="ARBA00033708"/>
    </source>
</evidence>
<dbReference type="EMBL" id="JBHLSW010000014">
    <property type="protein sequence ID" value="MFC0634725.1"/>
    <property type="molecule type" value="Genomic_DNA"/>
</dbReference>
<evidence type="ECO:0000256" key="5">
    <source>
        <dbReference type="ARBA" id="ARBA00022692"/>
    </source>
</evidence>
<reference evidence="15 16" key="1">
    <citation type="submission" date="2024-09" db="EMBL/GenBank/DDBJ databases">
        <authorList>
            <person name="Sun Q."/>
            <person name="Mori K."/>
        </authorList>
    </citation>
    <scope>NUCLEOTIDE SEQUENCE [LARGE SCALE GENOMIC DNA]</scope>
    <source>
        <strain evidence="15 16">NCAIM B.02621</strain>
    </source>
</reference>
<comment type="subcellular location">
    <subcellularLocation>
        <location evidence="14">Cell inner membrane</location>
        <topology evidence="14">Multi-pass membrane protein</topology>
    </subcellularLocation>
    <subcellularLocation>
        <location evidence="1">Cell membrane</location>
        <topology evidence="1">Multi-pass membrane protein</topology>
    </subcellularLocation>
</comment>
<keyword evidence="8 14" id="KW-0915">Sodium</keyword>
<protein>
    <recommendedName>
        <fullName evidence="14">Sodium/proline symporter</fullName>
    </recommendedName>
    <alternativeName>
        <fullName evidence="14">Proline permease</fullName>
    </alternativeName>
</protein>
<feature type="transmembrane region" description="Helical" evidence="14">
    <location>
        <begin position="282"/>
        <end position="308"/>
    </location>
</feature>
<feature type="transmembrane region" description="Helical" evidence="14">
    <location>
        <begin position="86"/>
        <end position="104"/>
    </location>
</feature>
<keyword evidence="11 14" id="KW-0739">Sodium transport</keyword>
<keyword evidence="10 14" id="KW-0472">Membrane</keyword>
<feature type="transmembrane region" description="Helical" evidence="14">
    <location>
        <begin position="135"/>
        <end position="159"/>
    </location>
</feature>
<feature type="transmembrane region" description="Helical" evidence="14">
    <location>
        <begin position="404"/>
        <end position="429"/>
    </location>
</feature>
<evidence type="ECO:0000256" key="11">
    <source>
        <dbReference type="ARBA" id="ARBA00023201"/>
    </source>
</evidence>
<evidence type="ECO:0000256" key="4">
    <source>
        <dbReference type="ARBA" id="ARBA00022475"/>
    </source>
</evidence>
<comment type="similarity">
    <text evidence="2 13">Belongs to the sodium:solute symporter (SSF) (TC 2.A.21) family.</text>
</comment>
<comment type="caution">
    <text evidence="14">Lacks conserved residue(s) required for the propagation of feature annotation.</text>
</comment>
<feature type="transmembrane region" description="Helical" evidence="14">
    <location>
        <begin position="378"/>
        <end position="398"/>
    </location>
</feature>
<evidence type="ECO:0000256" key="1">
    <source>
        <dbReference type="ARBA" id="ARBA00004651"/>
    </source>
</evidence>
<comment type="catalytic activity">
    <reaction evidence="12">
        <text>L-proline(in) + Na(+)(in) = L-proline(out) + Na(+)(out)</text>
        <dbReference type="Rhea" id="RHEA:28967"/>
        <dbReference type="ChEBI" id="CHEBI:29101"/>
        <dbReference type="ChEBI" id="CHEBI:60039"/>
    </reaction>
</comment>
<keyword evidence="4" id="KW-1003">Cell membrane</keyword>
<dbReference type="PROSITE" id="PS00456">
    <property type="entry name" value="NA_SOLUT_SYMP_1"/>
    <property type="match status" value="1"/>
</dbReference>
<dbReference type="PROSITE" id="PS50283">
    <property type="entry name" value="NA_SOLUT_SYMP_3"/>
    <property type="match status" value="1"/>
</dbReference>
<sequence length="512" mass="53629">MVRRGLACYPKGMDTGVLISISIYFALMLGIGVYAWRASTGDVSGYMLGGRKIGPAVTALSAGASDMSGWIMLGLPGAAFASGLSAGWIAVGLFFGALANYLVVAPRLRLHTEMADDAITIPDFLEKRFDDRSRLLRVLSALVIVVFFTLYTSAGLVAGGKLFDSAFGVDYVWGLWVTAGAVLAYVVFGGFLAVSLTDFVQGAIMFLALIIIPFAAINSSGGAAGVEAALIAKDPEMLNLFRDASFMGLISLLAWGLGYFGQPHILVRFMAIRSVRDIPTATAIGMGWMGVTLVGAMAVGLTGVAYAAANGLEVSDPETIFILLSDVLFDPLVTGFLLAAILAAIMSTISSQLLVSSSSLVEDAYALFIRKGASQKELVAVGRLAVLLVALVAVVLAWDPESNVLGLVANAWAGFGAAFGPLVLLALTWRRMTRNGALAGVLVGAATVLIWIYAPIGPDGAPLSSVVYEMVPGFLFSLLAIVGVSLIDRAPPERVVATFDAVRARLAEARAR</sequence>
<dbReference type="Proteomes" id="UP001589906">
    <property type="component" value="Unassembled WGS sequence"/>
</dbReference>
<evidence type="ECO:0000256" key="9">
    <source>
        <dbReference type="ARBA" id="ARBA00023065"/>
    </source>
</evidence>
<keyword evidence="6 14" id="KW-0769">Symport</keyword>
<keyword evidence="7 14" id="KW-1133">Transmembrane helix</keyword>
<evidence type="ECO:0000313" key="15">
    <source>
        <dbReference type="EMBL" id="MFC0634725.1"/>
    </source>
</evidence>
<evidence type="ECO:0000256" key="7">
    <source>
        <dbReference type="ARBA" id="ARBA00022989"/>
    </source>
</evidence>
<dbReference type="NCBIfam" id="TIGR02121">
    <property type="entry name" value="Na_Pro_sym"/>
    <property type="match status" value="1"/>
</dbReference>
<dbReference type="InterPro" id="IPR001734">
    <property type="entry name" value="Na/solute_symporter"/>
</dbReference>
<evidence type="ECO:0000256" key="10">
    <source>
        <dbReference type="ARBA" id="ARBA00023136"/>
    </source>
</evidence>
<evidence type="ECO:0000256" key="3">
    <source>
        <dbReference type="ARBA" id="ARBA00022448"/>
    </source>
</evidence>
<dbReference type="NCBIfam" id="TIGR00813">
    <property type="entry name" value="sss"/>
    <property type="match status" value="1"/>
</dbReference>
<organism evidence="15 16">
    <name type="scientific">Brevundimonas balnearis</name>
    <dbReference type="NCBI Taxonomy" id="1572858"/>
    <lineage>
        <taxon>Bacteria</taxon>
        <taxon>Pseudomonadati</taxon>
        <taxon>Pseudomonadota</taxon>
        <taxon>Alphaproteobacteria</taxon>
        <taxon>Caulobacterales</taxon>
        <taxon>Caulobacteraceae</taxon>
        <taxon>Brevundimonas</taxon>
    </lineage>
</organism>
<feature type="transmembrane region" description="Helical" evidence="14">
    <location>
        <begin position="244"/>
        <end position="261"/>
    </location>
</feature>
<comment type="caution">
    <text evidence="15">The sequence shown here is derived from an EMBL/GenBank/DDBJ whole genome shotgun (WGS) entry which is preliminary data.</text>
</comment>
<dbReference type="InterPro" id="IPR038377">
    <property type="entry name" value="Na/Glc_symporter_sf"/>
</dbReference>
<gene>
    <name evidence="15" type="primary">putP</name>
    <name evidence="15" type="ORF">ACFFGE_12665</name>
</gene>
<keyword evidence="5 14" id="KW-0812">Transmembrane</keyword>
<evidence type="ECO:0000256" key="2">
    <source>
        <dbReference type="ARBA" id="ARBA00006434"/>
    </source>
</evidence>